<accession>A0A432M973</accession>
<dbReference type="RefSeq" id="WP_126683225.1">
    <property type="nucleotide sequence ID" value="NZ_RYYV01000002.1"/>
</dbReference>
<sequence length="92" mass="10271">MRDEKDPGTIEMSLKRKPGRPAVGKFAMSDAERAAKYRASRRRSAVVARGKSEYRDLSDAALVDALRLAMTEGRRQAVLSIADVVRERYSNS</sequence>
<reference evidence="1 2" key="1">
    <citation type="submission" date="2018-12" db="EMBL/GenBank/DDBJ databases">
        <title>Dyella dinghuensis sp. nov. DHOA06 and Dyella choica sp. nov. 4M-K27, isolated from forest soil.</title>
        <authorList>
            <person name="Qiu L.-H."/>
            <person name="Gao Z.-H."/>
        </authorList>
    </citation>
    <scope>NUCLEOTIDE SEQUENCE [LARGE SCALE GENOMIC DNA]</scope>
    <source>
        <strain evidence="1 2">4M-K27</strain>
    </source>
</reference>
<gene>
    <name evidence="1" type="ORF">EKH80_02840</name>
</gene>
<protein>
    <submittedName>
        <fullName evidence="1">Uncharacterized protein</fullName>
    </submittedName>
</protein>
<evidence type="ECO:0000313" key="1">
    <source>
        <dbReference type="EMBL" id="RUL78766.1"/>
    </source>
</evidence>
<organism evidence="1 2">
    <name type="scientific">Dyella choica</name>
    <dbReference type="NCBI Taxonomy" id="1927959"/>
    <lineage>
        <taxon>Bacteria</taxon>
        <taxon>Pseudomonadati</taxon>
        <taxon>Pseudomonadota</taxon>
        <taxon>Gammaproteobacteria</taxon>
        <taxon>Lysobacterales</taxon>
        <taxon>Rhodanobacteraceae</taxon>
        <taxon>Dyella</taxon>
    </lineage>
</organism>
<comment type="caution">
    <text evidence="1">The sequence shown here is derived from an EMBL/GenBank/DDBJ whole genome shotgun (WGS) entry which is preliminary data.</text>
</comment>
<proteinExistence type="predicted"/>
<name>A0A432M973_9GAMM</name>
<evidence type="ECO:0000313" key="2">
    <source>
        <dbReference type="Proteomes" id="UP000274358"/>
    </source>
</evidence>
<dbReference type="AlphaFoldDB" id="A0A432M973"/>
<dbReference type="Proteomes" id="UP000274358">
    <property type="component" value="Unassembled WGS sequence"/>
</dbReference>
<keyword evidence="2" id="KW-1185">Reference proteome</keyword>
<dbReference type="OrthoDB" id="6048881at2"/>
<dbReference type="EMBL" id="RYYV01000002">
    <property type="protein sequence ID" value="RUL78766.1"/>
    <property type="molecule type" value="Genomic_DNA"/>
</dbReference>